<name>A0A7S2FU69_9STRA</name>
<evidence type="ECO:0000256" key="1">
    <source>
        <dbReference type="SAM" id="MobiDB-lite"/>
    </source>
</evidence>
<feature type="transmembrane region" description="Helical" evidence="2">
    <location>
        <begin position="1142"/>
        <end position="1164"/>
    </location>
</feature>
<evidence type="ECO:0000256" key="2">
    <source>
        <dbReference type="SAM" id="Phobius"/>
    </source>
</evidence>
<feature type="region of interest" description="Disordered" evidence="1">
    <location>
        <begin position="1175"/>
        <end position="1206"/>
    </location>
</feature>
<reference evidence="3" key="1">
    <citation type="submission" date="2021-01" db="EMBL/GenBank/DDBJ databases">
        <authorList>
            <person name="Corre E."/>
            <person name="Pelletier E."/>
            <person name="Niang G."/>
            <person name="Scheremetjew M."/>
            <person name="Finn R."/>
            <person name="Kale V."/>
            <person name="Holt S."/>
            <person name="Cochrane G."/>
            <person name="Meng A."/>
            <person name="Brown T."/>
            <person name="Cohen L."/>
        </authorList>
    </citation>
    <scope>NUCLEOTIDE SEQUENCE</scope>
    <source>
        <strain evidence="3">CCMP1381</strain>
    </source>
</reference>
<protein>
    <submittedName>
        <fullName evidence="3">Uncharacterized protein</fullName>
    </submittedName>
</protein>
<dbReference type="EMBL" id="HBGS01021885">
    <property type="protein sequence ID" value="CAD9411366.1"/>
    <property type="molecule type" value="Transcribed_RNA"/>
</dbReference>
<keyword evidence="2" id="KW-0812">Transmembrane</keyword>
<dbReference type="AlphaFoldDB" id="A0A7S2FU69"/>
<evidence type="ECO:0000313" key="3">
    <source>
        <dbReference type="EMBL" id="CAD9411366.1"/>
    </source>
</evidence>
<accession>A0A7S2FU69</accession>
<gene>
    <name evidence="3" type="ORF">DSPE1174_LOCUS11159</name>
</gene>
<keyword evidence="2" id="KW-1133">Transmembrane helix</keyword>
<keyword evidence="2" id="KW-0472">Membrane</keyword>
<proteinExistence type="predicted"/>
<organism evidence="3">
    <name type="scientific">Octactis speculum</name>
    <dbReference type="NCBI Taxonomy" id="3111310"/>
    <lineage>
        <taxon>Eukaryota</taxon>
        <taxon>Sar</taxon>
        <taxon>Stramenopiles</taxon>
        <taxon>Ochrophyta</taxon>
        <taxon>Dictyochophyceae</taxon>
        <taxon>Dictyochales</taxon>
        <taxon>Dictyochaceae</taxon>
        <taxon>Octactis</taxon>
    </lineage>
</organism>
<sequence length="1206" mass="132389">MATVYTGDIDMERQYPLIEMEVIDYVMMKLLVRAGEIEEDEAVGIDLDMTMAVQDGNGSQVLGVSPSCLFVLNYTNGAEVNGHGSFMMEEEQGSIVTDSWMKMLASVDEDFLEDIFSDEEEEDDDDNDGNRRRLLSDDDDNGTFPVHLKLEFGDAVDYSYSYAFYTSGVYKLVEPDGGDGIGLYGIVDLYIPGKDLEAYQSDMNMTITADNNSFALDASLTKRIDGAELEEYFLGVVDVMLTSGDEDDILEIGLHANGHAVLVDETIANMSSAGVISAAYGECVDDNRRHRRLLSLHDGTDNEYLQVSTDDGRDDDAWSYYQSGKLKELAKKALSKNGLQDLTAAVWQTLGGSQRPPSWYRPLASSLPNPFQHIRRRLERDDDEDDCDSPFDLHLDAWAREEHIFNGPLSFFDFSGSLGVEDGDISADGSLTMFNDAVDMDGSMTAQMGDLPIAVQVELQSEDETVVNMSWALNIVAEDGNVTLSSILEETALINMRMYEVMAYLTIGDPDFYVRLDGSMFEQSVAELEFAGMLAIDEDNDAAGQMSGEGSWSMFDARILNGQVTGDWDLSDDDGNGVDVASTVDLSSGSERILEMAVAVEDTSITFSYDFESLDIPLVSGMLSLEINDEEFADSDYMEAALALDTDDWLIETQFQMTEGHSDDQKFYTKMQMNFDGGSYSYDYLNLEADAKWLMENSEDDIIFDLDISGRVSLDGPYDEMVNTYVEIDDQGEKWIGALFTVDGDMKEQEDEEGVRLFGDMTMVLDGSAASWDMNVFGELNLSSTDAYTGMASAVSVKFESQEVLRWVGTAGTDMADVEHMLKNDTHTRVAAVFDVDKANYLTMDMSVRSMGAIMGTDDEATTPMTCVRMGMAMDEPMAMPMEMNMSMGLWIEDPASEGNLRGISVSEQTLGLSLREYPSDGYRACDNTLAMSMTMAGYGCAGDDDDSSGEWCGCAGSYFSCPNDDDDDDSPSTLAPTVAPTPSTQVTIEVSMEIQADSVLTDAQEEDLKDTIASQLGLDLDNIKNFVVTIEVTDDAVTNDDGALRKFRGRRELLGKTYTWVVSFDVVVALDDTEYATASDLTEAIVEDLQDDSFEEAVETNTGVSVTVDADSISTTIVERSSPTSSPIASKKKKSTSEGSMLIIIFIVVGVLLGTGCLGFLCAMQMKGNRSKKADVYPSDKPLVEMTQTNQASGKLSKVPQEEQE</sequence>